<accession>A0A815BPY1</accession>
<dbReference type="Proteomes" id="UP000663828">
    <property type="component" value="Unassembled WGS sequence"/>
</dbReference>
<feature type="chain" id="PRO_5032932184" evidence="1">
    <location>
        <begin position="24"/>
        <end position="108"/>
    </location>
</feature>
<dbReference type="EMBL" id="CAJNOR010002288">
    <property type="protein sequence ID" value="CAF1273316.1"/>
    <property type="molecule type" value="Genomic_DNA"/>
</dbReference>
<protein>
    <submittedName>
        <fullName evidence="2">Uncharacterized protein</fullName>
    </submittedName>
</protein>
<sequence length="108" mass="12204">MHGKRLIGSALFAMIVLAMICDARSIKNKASYSKRLDMEDSEDFNTVKRDSVDDFLTGVDKLLGEIDNDLSSVSGALKSLVGKRRLGNAFDRRYHDLEARDMEKRHIN</sequence>
<keyword evidence="1" id="KW-0732">Signal</keyword>
<feature type="signal peptide" evidence="1">
    <location>
        <begin position="1"/>
        <end position="23"/>
    </location>
</feature>
<gene>
    <name evidence="2" type="ORF">XAT740_LOCUS27415</name>
</gene>
<evidence type="ECO:0000313" key="3">
    <source>
        <dbReference type="Proteomes" id="UP000663828"/>
    </source>
</evidence>
<keyword evidence="3" id="KW-1185">Reference proteome</keyword>
<dbReference type="AlphaFoldDB" id="A0A815BPY1"/>
<evidence type="ECO:0000256" key="1">
    <source>
        <dbReference type="SAM" id="SignalP"/>
    </source>
</evidence>
<evidence type="ECO:0000313" key="2">
    <source>
        <dbReference type="EMBL" id="CAF1273316.1"/>
    </source>
</evidence>
<comment type="caution">
    <text evidence="2">The sequence shown here is derived from an EMBL/GenBank/DDBJ whole genome shotgun (WGS) entry which is preliminary data.</text>
</comment>
<reference evidence="2" key="1">
    <citation type="submission" date="2021-02" db="EMBL/GenBank/DDBJ databases">
        <authorList>
            <person name="Nowell W R."/>
        </authorList>
    </citation>
    <scope>NUCLEOTIDE SEQUENCE</scope>
</reference>
<name>A0A815BPY1_ADIRI</name>
<organism evidence="2 3">
    <name type="scientific">Adineta ricciae</name>
    <name type="common">Rotifer</name>
    <dbReference type="NCBI Taxonomy" id="249248"/>
    <lineage>
        <taxon>Eukaryota</taxon>
        <taxon>Metazoa</taxon>
        <taxon>Spiralia</taxon>
        <taxon>Gnathifera</taxon>
        <taxon>Rotifera</taxon>
        <taxon>Eurotatoria</taxon>
        <taxon>Bdelloidea</taxon>
        <taxon>Adinetida</taxon>
        <taxon>Adinetidae</taxon>
        <taxon>Adineta</taxon>
    </lineage>
</organism>
<proteinExistence type="predicted"/>